<dbReference type="Proteomes" id="UP001465755">
    <property type="component" value="Unassembled WGS sequence"/>
</dbReference>
<reference evidence="1 2" key="1">
    <citation type="journal article" date="2024" name="Nat. Commun.">
        <title>Phylogenomics reveals the evolutionary origins of lichenization in chlorophyte algae.</title>
        <authorList>
            <person name="Puginier C."/>
            <person name="Libourel C."/>
            <person name="Otte J."/>
            <person name="Skaloud P."/>
            <person name="Haon M."/>
            <person name="Grisel S."/>
            <person name="Petersen M."/>
            <person name="Berrin J.G."/>
            <person name="Delaux P.M."/>
            <person name="Dal Grande F."/>
            <person name="Keller J."/>
        </authorList>
    </citation>
    <scope>NUCLEOTIDE SEQUENCE [LARGE SCALE GENOMIC DNA]</scope>
    <source>
        <strain evidence="1 2">SAG 2036</strain>
    </source>
</reference>
<dbReference type="AlphaFoldDB" id="A0AAW1PR97"/>
<name>A0AAW1PR97_9CHLO</name>
<dbReference type="EMBL" id="JALJOQ010000007">
    <property type="protein sequence ID" value="KAK9812350.1"/>
    <property type="molecule type" value="Genomic_DNA"/>
</dbReference>
<evidence type="ECO:0000313" key="2">
    <source>
        <dbReference type="Proteomes" id="UP001465755"/>
    </source>
</evidence>
<proteinExistence type="predicted"/>
<evidence type="ECO:0000313" key="1">
    <source>
        <dbReference type="EMBL" id="KAK9812350.1"/>
    </source>
</evidence>
<protein>
    <submittedName>
        <fullName evidence="1">Uncharacterized protein</fullName>
    </submittedName>
</protein>
<sequence length="89" mass="10126">MRLQMLRGQELQPPSNFHLQDLNEAVILSSRYPIPRLGSEPPKLSNSFPFLTPDKLPCLQTQQGSGCRVHRRLGDLLLSAVSIQHYVCW</sequence>
<comment type="caution">
    <text evidence="1">The sequence shown here is derived from an EMBL/GenBank/DDBJ whole genome shotgun (WGS) entry which is preliminary data.</text>
</comment>
<accession>A0AAW1PR97</accession>
<organism evidence="1 2">
    <name type="scientific">Symbiochloris irregularis</name>
    <dbReference type="NCBI Taxonomy" id="706552"/>
    <lineage>
        <taxon>Eukaryota</taxon>
        <taxon>Viridiplantae</taxon>
        <taxon>Chlorophyta</taxon>
        <taxon>core chlorophytes</taxon>
        <taxon>Trebouxiophyceae</taxon>
        <taxon>Trebouxiales</taxon>
        <taxon>Trebouxiaceae</taxon>
        <taxon>Symbiochloris</taxon>
    </lineage>
</organism>
<keyword evidence="2" id="KW-1185">Reference proteome</keyword>
<gene>
    <name evidence="1" type="ORF">WJX73_004451</name>
</gene>